<feature type="compositionally biased region" description="Basic residues" evidence="1">
    <location>
        <begin position="157"/>
        <end position="166"/>
    </location>
</feature>
<dbReference type="AlphaFoldDB" id="A0A8J6C7Z2"/>
<proteinExistence type="predicted"/>
<comment type="caution">
    <text evidence="2">The sequence shown here is derived from an EMBL/GenBank/DDBJ whole genome shotgun (WGS) entry which is preliminary data.</text>
</comment>
<dbReference type="Proteomes" id="UP000751190">
    <property type="component" value="Unassembled WGS sequence"/>
</dbReference>
<name>A0A8J6C7Z2_DIALT</name>
<organism evidence="2 3">
    <name type="scientific">Diacronema lutheri</name>
    <name type="common">Unicellular marine alga</name>
    <name type="synonym">Monochrysis lutheri</name>
    <dbReference type="NCBI Taxonomy" id="2081491"/>
    <lineage>
        <taxon>Eukaryota</taxon>
        <taxon>Haptista</taxon>
        <taxon>Haptophyta</taxon>
        <taxon>Pavlovophyceae</taxon>
        <taxon>Pavlovales</taxon>
        <taxon>Pavlovaceae</taxon>
        <taxon>Diacronema</taxon>
    </lineage>
</organism>
<reference evidence="2" key="1">
    <citation type="submission" date="2021-05" db="EMBL/GenBank/DDBJ databases">
        <title>The genome of the haptophyte Pavlova lutheri (Diacronema luteri, Pavlovales) - a model for lipid biosynthesis in eukaryotic algae.</title>
        <authorList>
            <person name="Hulatt C.J."/>
            <person name="Posewitz M.C."/>
        </authorList>
    </citation>
    <scope>NUCLEOTIDE SEQUENCE</scope>
    <source>
        <strain evidence="2">NIVA-4/92</strain>
    </source>
</reference>
<feature type="region of interest" description="Disordered" evidence="1">
    <location>
        <begin position="40"/>
        <end position="68"/>
    </location>
</feature>
<feature type="region of interest" description="Disordered" evidence="1">
    <location>
        <begin position="141"/>
        <end position="193"/>
    </location>
</feature>
<feature type="compositionally biased region" description="Gly residues" evidence="1">
    <location>
        <begin position="184"/>
        <end position="193"/>
    </location>
</feature>
<evidence type="ECO:0000256" key="1">
    <source>
        <dbReference type="SAM" id="MobiDB-lite"/>
    </source>
</evidence>
<sequence length="319" mass="32106">MSTLDSPGACTPYCALATTGETITLASTPVEQSVGARAEHGALTGGDGDGGAAQAGATAAHASAHSFERPLEREELNAFWAAASVCLPGGPAGYGGALMHTPLWEVPTGALVSMPAVGGGAFALPPVFGAAPPYAPVGGGAQPPYAHPSPRAAPAGRVRRSHGIRKSRPEDRRPPAVPAAGGNAYDGGGRWVDGADGGAGGGVKGCDGTPPHAYAPPWGAHVAHGGFDARPCKPDHAKPDHAKPDHAKPDHAKPDHAHALHSPHAPPLPHFHSSETIAPEDALDDLFADADSLADGLLDAAGLTDLEMRQLLADGVLYG</sequence>
<dbReference type="EMBL" id="JAGTXO010000058">
    <property type="protein sequence ID" value="KAG8458033.1"/>
    <property type="molecule type" value="Genomic_DNA"/>
</dbReference>
<feature type="compositionally biased region" description="Low complexity" evidence="1">
    <location>
        <begin position="54"/>
        <end position="65"/>
    </location>
</feature>
<evidence type="ECO:0000313" key="3">
    <source>
        <dbReference type="Proteomes" id="UP000751190"/>
    </source>
</evidence>
<protein>
    <submittedName>
        <fullName evidence="2">Uncharacterized protein</fullName>
    </submittedName>
</protein>
<accession>A0A8J6C7Z2</accession>
<keyword evidence="3" id="KW-1185">Reference proteome</keyword>
<evidence type="ECO:0000313" key="2">
    <source>
        <dbReference type="EMBL" id="KAG8458033.1"/>
    </source>
</evidence>
<feature type="compositionally biased region" description="Gly residues" evidence="1">
    <location>
        <begin position="43"/>
        <end position="53"/>
    </location>
</feature>
<feature type="region of interest" description="Disordered" evidence="1">
    <location>
        <begin position="225"/>
        <end position="274"/>
    </location>
</feature>
<gene>
    <name evidence="2" type="ORF">KFE25_007240</name>
</gene>
<feature type="compositionally biased region" description="Basic and acidic residues" evidence="1">
    <location>
        <begin position="230"/>
        <end position="258"/>
    </location>
</feature>